<sequence>MSDRLDWFLDRSSPEPLHMQLVRFVKSKIEDGEWSVGMRIPSQRDLAANLKVNRSTVVAAIEELTAMGLLEGRAGGGTYVVNTTWSVLAAKPPLNWLHYVEAGNHRPNLKLVQDINEAEFQPGIIRLGTGELSSELLPQRGMQQILSRLSQGPLWLGYEEGRGNARLRQAIAEHMGRAGIHGSASSILIVSGALQALQLIAMGLLERGSTVLIENPSYANSIHVFQAAGMQVSGIPMDDEGLRASLLPHYRQQTAASLLYTIPSFHNPTGTVMTDRRRSELAQICRQERLPIIEDDVYRDLWFDAPPPAPLKARDPEGMVLYVGSFSKTVSPGLRIGWITGPEPVIARLADIKMQTDYGASSLSQMVAEEWLRSGAYEAHLAELRLALRARRDRALQLLEQYCGGIAQWNKPQGGFYIWMKLSGDVPMVRLFELARQEGILLNPGIIYDRHTSQHLRISYAYATAVDLEYGIRTLSGLIRTLLRGPIDES</sequence>
<comment type="similarity">
    <text evidence="2">In the C-terminal section; belongs to the class-I pyridoxal-phosphate-dependent aminotransferase family.</text>
</comment>
<dbReference type="EMBL" id="JACHXK010000006">
    <property type="protein sequence ID" value="MBB3111274.1"/>
    <property type="molecule type" value="Genomic_DNA"/>
</dbReference>
<dbReference type="GO" id="GO:0030170">
    <property type="term" value="F:pyridoxal phosphate binding"/>
    <property type="evidence" value="ECO:0007669"/>
    <property type="project" value="InterPro"/>
</dbReference>
<evidence type="ECO:0000256" key="6">
    <source>
        <dbReference type="ARBA" id="ARBA00023015"/>
    </source>
</evidence>
<dbReference type="SUPFAM" id="SSF53383">
    <property type="entry name" value="PLP-dependent transferases"/>
    <property type="match status" value="1"/>
</dbReference>
<evidence type="ECO:0000256" key="1">
    <source>
        <dbReference type="ARBA" id="ARBA00001933"/>
    </source>
</evidence>
<dbReference type="GO" id="GO:0003700">
    <property type="term" value="F:DNA-binding transcription factor activity"/>
    <property type="evidence" value="ECO:0007669"/>
    <property type="project" value="InterPro"/>
</dbReference>
<evidence type="ECO:0000313" key="11">
    <source>
        <dbReference type="Proteomes" id="UP000570361"/>
    </source>
</evidence>
<keyword evidence="7" id="KW-0238">DNA-binding</keyword>
<comment type="cofactor">
    <cofactor evidence="1">
        <name>pyridoxal 5'-phosphate</name>
        <dbReference type="ChEBI" id="CHEBI:597326"/>
    </cofactor>
</comment>
<keyword evidence="5" id="KW-0663">Pyridoxal phosphate</keyword>
<dbReference type="InterPro" id="IPR015421">
    <property type="entry name" value="PyrdxlP-dep_Trfase_major"/>
</dbReference>
<evidence type="ECO:0000256" key="8">
    <source>
        <dbReference type="ARBA" id="ARBA00023163"/>
    </source>
</evidence>
<feature type="domain" description="HTH gntR-type" evidence="9">
    <location>
        <begin position="15"/>
        <end position="83"/>
    </location>
</feature>
<dbReference type="PRINTS" id="PR00035">
    <property type="entry name" value="HTHGNTR"/>
</dbReference>
<dbReference type="AlphaFoldDB" id="A0A7W5AYU1"/>
<evidence type="ECO:0000259" key="9">
    <source>
        <dbReference type="PROSITE" id="PS50949"/>
    </source>
</evidence>
<evidence type="ECO:0000256" key="5">
    <source>
        <dbReference type="ARBA" id="ARBA00022898"/>
    </source>
</evidence>
<keyword evidence="4" id="KW-0808">Transferase</keyword>
<keyword evidence="11" id="KW-1185">Reference proteome</keyword>
<dbReference type="InterPro" id="IPR015424">
    <property type="entry name" value="PyrdxlP-dep_Trfase"/>
</dbReference>
<dbReference type="InterPro" id="IPR051446">
    <property type="entry name" value="HTH_trans_reg/aminotransferase"/>
</dbReference>
<dbReference type="PANTHER" id="PTHR46577:SF2">
    <property type="entry name" value="TRANSCRIPTIONAL REGULATORY PROTEIN"/>
    <property type="match status" value="1"/>
</dbReference>
<keyword evidence="8" id="KW-0804">Transcription</keyword>
<protein>
    <submittedName>
        <fullName evidence="10">GntR family transcriptional regulator of abcA and norABC</fullName>
    </submittedName>
</protein>
<proteinExistence type="inferred from homology"/>
<dbReference type="SUPFAM" id="SSF46785">
    <property type="entry name" value="Winged helix' DNA-binding domain"/>
    <property type="match status" value="1"/>
</dbReference>
<dbReference type="InterPro" id="IPR036390">
    <property type="entry name" value="WH_DNA-bd_sf"/>
</dbReference>
<accession>A0A7W5AYU1</accession>
<evidence type="ECO:0000313" key="10">
    <source>
        <dbReference type="EMBL" id="MBB3111274.1"/>
    </source>
</evidence>
<evidence type="ECO:0000256" key="3">
    <source>
        <dbReference type="ARBA" id="ARBA00022576"/>
    </source>
</evidence>
<dbReference type="Proteomes" id="UP000570361">
    <property type="component" value="Unassembled WGS sequence"/>
</dbReference>
<evidence type="ECO:0000256" key="4">
    <source>
        <dbReference type="ARBA" id="ARBA00022679"/>
    </source>
</evidence>
<dbReference type="CDD" id="cd00609">
    <property type="entry name" value="AAT_like"/>
    <property type="match status" value="1"/>
</dbReference>
<dbReference type="PROSITE" id="PS50949">
    <property type="entry name" value="HTH_GNTR"/>
    <property type="match status" value="1"/>
</dbReference>
<gene>
    <name evidence="10" type="ORF">FHS18_003342</name>
</gene>
<dbReference type="Pfam" id="PF00155">
    <property type="entry name" value="Aminotran_1_2"/>
    <property type="match status" value="1"/>
</dbReference>
<dbReference type="InterPro" id="IPR036388">
    <property type="entry name" value="WH-like_DNA-bd_sf"/>
</dbReference>
<dbReference type="Gene3D" id="1.10.10.10">
    <property type="entry name" value="Winged helix-like DNA-binding domain superfamily/Winged helix DNA-binding domain"/>
    <property type="match status" value="1"/>
</dbReference>
<dbReference type="InterPro" id="IPR000524">
    <property type="entry name" value="Tscrpt_reg_HTH_GntR"/>
</dbReference>
<name>A0A7W5AYU1_9BACL</name>
<dbReference type="Gene3D" id="3.40.640.10">
    <property type="entry name" value="Type I PLP-dependent aspartate aminotransferase-like (Major domain)"/>
    <property type="match status" value="1"/>
</dbReference>
<organism evidence="10 11">
    <name type="scientific">Paenibacillus phyllosphaerae</name>
    <dbReference type="NCBI Taxonomy" id="274593"/>
    <lineage>
        <taxon>Bacteria</taxon>
        <taxon>Bacillati</taxon>
        <taxon>Bacillota</taxon>
        <taxon>Bacilli</taxon>
        <taxon>Bacillales</taxon>
        <taxon>Paenibacillaceae</taxon>
        <taxon>Paenibacillus</taxon>
    </lineage>
</organism>
<dbReference type="Pfam" id="PF00392">
    <property type="entry name" value="GntR"/>
    <property type="match status" value="1"/>
</dbReference>
<keyword evidence="3" id="KW-0032">Aminotransferase</keyword>
<dbReference type="PANTHER" id="PTHR46577">
    <property type="entry name" value="HTH-TYPE TRANSCRIPTIONAL REGULATORY PROTEIN GABR"/>
    <property type="match status" value="1"/>
</dbReference>
<dbReference type="RefSeq" id="WP_183601127.1">
    <property type="nucleotide sequence ID" value="NZ_JACHXK010000006.1"/>
</dbReference>
<dbReference type="CDD" id="cd07377">
    <property type="entry name" value="WHTH_GntR"/>
    <property type="match status" value="1"/>
</dbReference>
<dbReference type="GO" id="GO:0008483">
    <property type="term" value="F:transaminase activity"/>
    <property type="evidence" value="ECO:0007669"/>
    <property type="project" value="UniProtKB-KW"/>
</dbReference>
<reference evidence="10 11" key="1">
    <citation type="submission" date="2020-08" db="EMBL/GenBank/DDBJ databases">
        <title>Genomic Encyclopedia of Type Strains, Phase III (KMG-III): the genomes of soil and plant-associated and newly described type strains.</title>
        <authorList>
            <person name="Whitman W."/>
        </authorList>
    </citation>
    <scope>NUCLEOTIDE SEQUENCE [LARGE SCALE GENOMIC DNA]</scope>
    <source>
        <strain evidence="10 11">CECT 5862</strain>
    </source>
</reference>
<dbReference type="SMART" id="SM00345">
    <property type="entry name" value="HTH_GNTR"/>
    <property type="match status" value="1"/>
</dbReference>
<dbReference type="FunFam" id="3.40.640.10:FF:000023">
    <property type="entry name" value="Transcriptional regulator, GntR family"/>
    <property type="match status" value="1"/>
</dbReference>
<dbReference type="InterPro" id="IPR004839">
    <property type="entry name" value="Aminotransferase_I/II_large"/>
</dbReference>
<evidence type="ECO:0000256" key="2">
    <source>
        <dbReference type="ARBA" id="ARBA00005384"/>
    </source>
</evidence>
<keyword evidence="6" id="KW-0805">Transcription regulation</keyword>
<dbReference type="GO" id="GO:0003677">
    <property type="term" value="F:DNA binding"/>
    <property type="evidence" value="ECO:0007669"/>
    <property type="project" value="UniProtKB-KW"/>
</dbReference>
<evidence type="ECO:0000256" key="7">
    <source>
        <dbReference type="ARBA" id="ARBA00023125"/>
    </source>
</evidence>
<comment type="caution">
    <text evidence="10">The sequence shown here is derived from an EMBL/GenBank/DDBJ whole genome shotgun (WGS) entry which is preliminary data.</text>
</comment>
<dbReference type="InterPro" id="IPR015422">
    <property type="entry name" value="PyrdxlP-dep_Trfase_small"/>
</dbReference>
<dbReference type="Gene3D" id="3.90.1150.10">
    <property type="entry name" value="Aspartate Aminotransferase, domain 1"/>
    <property type="match status" value="1"/>
</dbReference>